<gene>
    <name evidence="1" type="ORF">OXH55_00260</name>
</gene>
<proteinExistence type="predicted"/>
<evidence type="ECO:0000313" key="2">
    <source>
        <dbReference type="Proteomes" id="UP001079657"/>
    </source>
</evidence>
<comment type="caution">
    <text evidence="1">The sequence shown here is derived from an EMBL/GenBank/DDBJ whole genome shotgun (WGS) entry which is preliminary data.</text>
</comment>
<accession>A0ABT4CLU0</accession>
<dbReference type="RefSeq" id="WP_268048994.1">
    <property type="nucleotide sequence ID" value="NZ_JAPQES010000001.1"/>
</dbReference>
<dbReference type="Gene3D" id="1.20.1290.10">
    <property type="entry name" value="AhpD-like"/>
    <property type="match status" value="1"/>
</dbReference>
<protein>
    <submittedName>
        <fullName evidence="1">Uncharacterized protein</fullName>
    </submittedName>
</protein>
<reference evidence="1" key="1">
    <citation type="submission" date="2022-12" db="EMBL/GenBank/DDBJ databases">
        <authorList>
            <person name="Wang J."/>
        </authorList>
    </citation>
    <scope>NUCLEOTIDE SEQUENCE</scope>
    <source>
        <strain evidence="1">HY-42-06</strain>
    </source>
</reference>
<dbReference type="InterPro" id="IPR029032">
    <property type="entry name" value="AhpD-like"/>
</dbReference>
<sequence length="30" mass="3384">MTYEEVEEIIIQTVPYSGFPTAINALNVLK</sequence>
<dbReference type="Proteomes" id="UP001079657">
    <property type="component" value="Unassembled WGS sequence"/>
</dbReference>
<name>A0ABT4CLU0_9CLOT</name>
<organism evidence="1 2">
    <name type="scientific">Clostridium ganghwense</name>
    <dbReference type="NCBI Taxonomy" id="312089"/>
    <lineage>
        <taxon>Bacteria</taxon>
        <taxon>Bacillati</taxon>
        <taxon>Bacillota</taxon>
        <taxon>Clostridia</taxon>
        <taxon>Eubacteriales</taxon>
        <taxon>Clostridiaceae</taxon>
        <taxon>Clostridium</taxon>
    </lineage>
</organism>
<evidence type="ECO:0000313" key="1">
    <source>
        <dbReference type="EMBL" id="MCY6369076.1"/>
    </source>
</evidence>
<keyword evidence="2" id="KW-1185">Reference proteome</keyword>
<dbReference type="EMBL" id="JAPQES010000001">
    <property type="protein sequence ID" value="MCY6369076.1"/>
    <property type="molecule type" value="Genomic_DNA"/>
</dbReference>
<dbReference type="SUPFAM" id="SSF69118">
    <property type="entry name" value="AhpD-like"/>
    <property type="match status" value="1"/>
</dbReference>